<dbReference type="PANTHER" id="PTHR13090:SF1">
    <property type="entry name" value="ARGININE-HYDROXYLASE NDUFAF5, MITOCHONDRIAL"/>
    <property type="match status" value="1"/>
</dbReference>
<dbReference type="GeneID" id="25567438"/>
<evidence type="ECO:0000256" key="1">
    <source>
        <dbReference type="ARBA" id="ARBA00022603"/>
    </source>
</evidence>
<evidence type="ECO:0000256" key="2">
    <source>
        <dbReference type="ARBA" id="ARBA00022679"/>
    </source>
</evidence>
<evidence type="ECO:0000256" key="3">
    <source>
        <dbReference type="SAM" id="MobiDB-lite"/>
    </source>
</evidence>
<dbReference type="GO" id="GO:0005739">
    <property type="term" value="C:mitochondrion"/>
    <property type="evidence" value="ECO:0007669"/>
    <property type="project" value="TreeGrafter"/>
</dbReference>
<dbReference type="InterPro" id="IPR050602">
    <property type="entry name" value="Malonyl-ACP_OMT"/>
</dbReference>
<protein>
    <recommendedName>
        <fullName evidence="6">Methyltransferase type 11 domain-containing protein</fullName>
    </recommendedName>
</protein>
<dbReference type="Proteomes" id="UP000054408">
    <property type="component" value="Unassembled WGS sequence"/>
</dbReference>
<evidence type="ECO:0008006" key="6">
    <source>
        <dbReference type="Google" id="ProtNLM"/>
    </source>
</evidence>
<dbReference type="EMBL" id="GL349481">
    <property type="protein sequence ID" value="KNC53342.1"/>
    <property type="molecule type" value="Genomic_DNA"/>
</dbReference>
<reference evidence="4 5" key="1">
    <citation type="submission" date="2010-05" db="EMBL/GenBank/DDBJ databases">
        <title>The Genome Sequence of Thecamonas trahens ATCC 50062.</title>
        <authorList>
            <consortium name="The Broad Institute Genome Sequencing Platform"/>
            <person name="Russ C."/>
            <person name="Cuomo C."/>
            <person name="Shea T."/>
            <person name="Young S.K."/>
            <person name="Zeng Q."/>
            <person name="Koehrsen M."/>
            <person name="Haas B."/>
            <person name="Borodovsky M."/>
            <person name="Guigo R."/>
            <person name="Alvarado L."/>
            <person name="Berlin A."/>
            <person name="Bochicchio J."/>
            <person name="Borenstein D."/>
            <person name="Chapman S."/>
            <person name="Chen Z."/>
            <person name="Freedman E."/>
            <person name="Gellesch M."/>
            <person name="Goldberg J."/>
            <person name="Griggs A."/>
            <person name="Gujja S."/>
            <person name="Heilman E."/>
            <person name="Heiman D."/>
            <person name="Hepburn T."/>
            <person name="Howarth C."/>
            <person name="Jen D."/>
            <person name="Larson L."/>
            <person name="Mehta T."/>
            <person name="Park D."/>
            <person name="Pearson M."/>
            <person name="Roberts A."/>
            <person name="Saif S."/>
            <person name="Shenoy N."/>
            <person name="Sisk P."/>
            <person name="Stolte C."/>
            <person name="Sykes S."/>
            <person name="Thomson T."/>
            <person name="Walk T."/>
            <person name="White J."/>
            <person name="Yandava C."/>
            <person name="Burger G."/>
            <person name="Gray M.W."/>
            <person name="Holland P.W.H."/>
            <person name="King N."/>
            <person name="Lang F.B.F."/>
            <person name="Roger A.J."/>
            <person name="Ruiz-Trillo I."/>
            <person name="Lander E."/>
            <person name="Nusbaum C."/>
        </authorList>
    </citation>
    <scope>NUCLEOTIDE SEQUENCE [LARGE SCALE GENOMIC DNA]</scope>
    <source>
        <strain evidence="4 5">ATCC 50062</strain>
    </source>
</reference>
<keyword evidence="1" id="KW-0489">Methyltransferase</keyword>
<dbReference type="STRING" id="461836.A0A0L0DM03"/>
<feature type="region of interest" description="Disordered" evidence="3">
    <location>
        <begin position="323"/>
        <end position="345"/>
    </location>
</feature>
<dbReference type="eggNOG" id="KOG2940">
    <property type="taxonomic scope" value="Eukaryota"/>
</dbReference>
<dbReference type="Pfam" id="PF13489">
    <property type="entry name" value="Methyltransf_23"/>
    <property type="match status" value="1"/>
</dbReference>
<dbReference type="AlphaFoldDB" id="A0A0L0DM03"/>
<proteinExistence type="predicted"/>
<evidence type="ECO:0000313" key="4">
    <source>
        <dbReference type="EMBL" id="KNC53342.1"/>
    </source>
</evidence>
<dbReference type="Gene3D" id="3.40.50.150">
    <property type="entry name" value="Vaccinia Virus protein VP39"/>
    <property type="match status" value="1"/>
</dbReference>
<dbReference type="RefSeq" id="XP_013754390.1">
    <property type="nucleotide sequence ID" value="XM_013898936.1"/>
</dbReference>
<dbReference type="CDD" id="cd02440">
    <property type="entry name" value="AdoMet_MTases"/>
    <property type="match status" value="1"/>
</dbReference>
<keyword evidence="5" id="KW-1185">Reference proteome</keyword>
<dbReference type="GO" id="GO:0032259">
    <property type="term" value="P:methylation"/>
    <property type="evidence" value="ECO:0007669"/>
    <property type="project" value="UniProtKB-KW"/>
</dbReference>
<name>A0A0L0DM03_THETB</name>
<dbReference type="OrthoDB" id="16816at2759"/>
<dbReference type="PANTHER" id="PTHR13090">
    <property type="entry name" value="ARGININE-HYDROXYLASE NDUFAF5, MITOCHONDRIAL"/>
    <property type="match status" value="1"/>
</dbReference>
<evidence type="ECO:0000313" key="5">
    <source>
        <dbReference type="Proteomes" id="UP000054408"/>
    </source>
</evidence>
<keyword evidence="2" id="KW-0808">Transferase</keyword>
<dbReference type="SUPFAM" id="SSF53335">
    <property type="entry name" value="S-adenosyl-L-methionine-dependent methyltransferases"/>
    <property type="match status" value="1"/>
</dbReference>
<dbReference type="GO" id="GO:0032981">
    <property type="term" value="P:mitochondrial respiratory chain complex I assembly"/>
    <property type="evidence" value="ECO:0007669"/>
    <property type="project" value="TreeGrafter"/>
</dbReference>
<organism evidence="4 5">
    <name type="scientific">Thecamonas trahens ATCC 50062</name>
    <dbReference type="NCBI Taxonomy" id="461836"/>
    <lineage>
        <taxon>Eukaryota</taxon>
        <taxon>Apusozoa</taxon>
        <taxon>Apusomonadida</taxon>
        <taxon>Apusomonadidae</taxon>
        <taxon>Thecamonas</taxon>
    </lineage>
</organism>
<accession>A0A0L0DM03</accession>
<dbReference type="GO" id="GO:0008168">
    <property type="term" value="F:methyltransferase activity"/>
    <property type="evidence" value="ECO:0007669"/>
    <property type="project" value="UniProtKB-KW"/>
</dbReference>
<gene>
    <name evidence="4" type="ORF">AMSG_08843</name>
</gene>
<sequence length="345" mass="36623">MFTGSLRRMLSSSAGGAAAPLVVFSKSAKAAQRERTGGCGEFGASHAVDADFLKRELAAVIDDRMDDVLRDFPTVLDLGSAGGALSLRLAARKDVNQVIAADSAQALMGRDLMLALGRELPKDSSDRLSFINSLHPRIEHVVLPEAEDAIASTLGRHAPFDAVVSNLALHWMNDLPGVLSQILHLLKPDGLFLGTMYGGETLRELRIALQLAETERDGGISPHVSPLAESHAVGNLLTAAGYSLVMVDVDTVTVHYADAFKLMDDLQLMGENNAVLSSRGYVSKDVLMAAAAIYNELFYDAEAGGVRATFDVLNLVGWRPDASQPQPLARGSATASLKDLGQGSS</sequence>
<dbReference type="InterPro" id="IPR029063">
    <property type="entry name" value="SAM-dependent_MTases_sf"/>
</dbReference>